<name>A0AAW1N1T2_POPJA</name>
<organism evidence="1 2">
    <name type="scientific">Popillia japonica</name>
    <name type="common">Japanese beetle</name>
    <dbReference type="NCBI Taxonomy" id="7064"/>
    <lineage>
        <taxon>Eukaryota</taxon>
        <taxon>Metazoa</taxon>
        <taxon>Ecdysozoa</taxon>
        <taxon>Arthropoda</taxon>
        <taxon>Hexapoda</taxon>
        <taxon>Insecta</taxon>
        <taxon>Pterygota</taxon>
        <taxon>Neoptera</taxon>
        <taxon>Endopterygota</taxon>
        <taxon>Coleoptera</taxon>
        <taxon>Polyphaga</taxon>
        <taxon>Scarabaeiformia</taxon>
        <taxon>Scarabaeidae</taxon>
        <taxon>Rutelinae</taxon>
        <taxon>Popillia</taxon>
    </lineage>
</organism>
<gene>
    <name evidence="1" type="ORF">QE152_g1693</name>
</gene>
<dbReference type="Proteomes" id="UP001458880">
    <property type="component" value="Unassembled WGS sequence"/>
</dbReference>
<keyword evidence="2" id="KW-1185">Reference proteome</keyword>
<dbReference type="EMBL" id="JASPKY010000009">
    <property type="protein sequence ID" value="KAK9753887.1"/>
    <property type="molecule type" value="Genomic_DNA"/>
</dbReference>
<reference evidence="1 2" key="1">
    <citation type="journal article" date="2024" name="BMC Genomics">
        <title>De novo assembly and annotation of Popillia japonica's genome with initial clues to its potential as an invasive pest.</title>
        <authorList>
            <person name="Cucini C."/>
            <person name="Boschi S."/>
            <person name="Funari R."/>
            <person name="Cardaioli E."/>
            <person name="Iannotti N."/>
            <person name="Marturano G."/>
            <person name="Paoli F."/>
            <person name="Bruttini M."/>
            <person name="Carapelli A."/>
            <person name="Frati F."/>
            <person name="Nardi F."/>
        </authorList>
    </citation>
    <scope>NUCLEOTIDE SEQUENCE [LARGE SCALE GENOMIC DNA]</scope>
    <source>
        <strain evidence="1">DMR45628</strain>
    </source>
</reference>
<proteinExistence type="predicted"/>
<evidence type="ECO:0000313" key="2">
    <source>
        <dbReference type="Proteomes" id="UP001458880"/>
    </source>
</evidence>
<comment type="caution">
    <text evidence="1">The sequence shown here is derived from an EMBL/GenBank/DDBJ whole genome shotgun (WGS) entry which is preliminary data.</text>
</comment>
<dbReference type="AlphaFoldDB" id="A0AAW1N1T2"/>
<evidence type="ECO:0000313" key="1">
    <source>
        <dbReference type="EMBL" id="KAK9753887.1"/>
    </source>
</evidence>
<sequence length="102" mass="12237">MKPLSRQQFVLKLQQQLTRPWQEERLKNCPSLSRQLKDSKSKVLQFLDQPMTQNQEESQKKGKRTYLLQFMPFCEEENDDHMFCMPGEHQIKICMSCSELKK</sequence>
<accession>A0AAW1N1T2</accession>
<protein>
    <submittedName>
        <fullName evidence="1">Uncharacterized protein</fullName>
    </submittedName>
</protein>